<feature type="region of interest" description="Disordered" evidence="1">
    <location>
        <begin position="149"/>
        <end position="187"/>
    </location>
</feature>
<feature type="compositionally biased region" description="Pro residues" evidence="1">
    <location>
        <begin position="164"/>
        <end position="173"/>
    </location>
</feature>
<dbReference type="PANTHER" id="PTHR13538">
    <property type="entry name" value="N-ACETYLTRANSFERASE 6"/>
    <property type="match status" value="1"/>
</dbReference>
<keyword evidence="4" id="KW-1185">Reference proteome</keyword>
<feature type="domain" description="N-acetyltransferase" evidence="2">
    <location>
        <begin position="4"/>
        <end position="151"/>
    </location>
</feature>
<evidence type="ECO:0000259" key="2">
    <source>
        <dbReference type="PROSITE" id="PS51186"/>
    </source>
</evidence>
<name>A0ABD0Z6C7_9HEMI</name>
<dbReference type="PROSITE" id="PS51186">
    <property type="entry name" value="GNAT"/>
    <property type="match status" value="1"/>
</dbReference>
<dbReference type="Proteomes" id="UP001558652">
    <property type="component" value="Unassembled WGS sequence"/>
</dbReference>
<dbReference type="Pfam" id="PF00583">
    <property type="entry name" value="Acetyltransf_1"/>
    <property type="match status" value="1"/>
</dbReference>
<reference evidence="3 4" key="1">
    <citation type="submission" date="2024-07" db="EMBL/GenBank/DDBJ databases">
        <title>Chromosome-level genome assembly of the water stick insect Ranatra chinensis (Heteroptera: Nepidae).</title>
        <authorList>
            <person name="Liu X."/>
        </authorList>
    </citation>
    <scope>NUCLEOTIDE SEQUENCE [LARGE SCALE GENOMIC DNA]</scope>
    <source>
        <strain evidence="3">Cailab_2021Rc</strain>
        <tissue evidence="3">Muscle</tissue>
    </source>
</reference>
<dbReference type="Gene3D" id="3.40.630.30">
    <property type="match status" value="1"/>
</dbReference>
<dbReference type="SUPFAM" id="SSF55729">
    <property type="entry name" value="Acyl-CoA N-acyltransferases (Nat)"/>
    <property type="match status" value="1"/>
</dbReference>
<dbReference type="InterPro" id="IPR016181">
    <property type="entry name" value="Acyl_CoA_acyltransferase"/>
</dbReference>
<dbReference type="AlphaFoldDB" id="A0ABD0Z6C7"/>
<accession>A0ABD0Z6C7</accession>
<dbReference type="CDD" id="cd04301">
    <property type="entry name" value="NAT_SF"/>
    <property type="match status" value="1"/>
</dbReference>
<evidence type="ECO:0000313" key="4">
    <source>
        <dbReference type="Proteomes" id="UP001558652"/>
    </source>
</evidence>
<dbReference type="InterPro" id="IPR039840">
    <property type="entry name" value="NAA80"/>
</dbReference>
<evidence type="ECO:0000313" key="3">
    <source>
        <dbReference type="EMBL" id="KAL1130934.1"/>
    </source>
</evidence>
<gene>
    <name evidence="3" type="ORF">AAG570_012175</name>
</gene>
<sequence>MTAMEFLQVLPVHRCKQYVSDCCDLINSEWPRTKAARLQMLFMSCDIFPTSLVLILNEEQVVGHCKLGEIRFGGDEIIIETVVIHPDHRGKGWGRILMEDAEEYARRKGKKKIYLSTRNQEGFYKRLGYEICKPILYFGFCDRTPEPLEDNGISNGDTKHSENIPPPPPPPQSQPKKPITQQKKNRPVVYKTFMCKTIV</sequence>
<dbReference type="InterPro" id="IPR000182">
    <property type="entry name" value="GNAT_dom"/>
</dbReference>
<evidence type="ECO:0000256" key="1">
    <source>
        <dbReference type="SAM" id="MobiDB-lite"/>
    </source>
</evidence>
<proteinExistence type="predicted"/>
<dbReference type="EMBL" id="JBFDAA010000007">
    <property type="protein sequence ID" value="KAL1130934.1"/>
    <property type="molecule type" value="Genomic_DNA"/>
</dbReference>
<comment type="caution">
    <text evidence="3">The sequence shown here is derived from an EMBL/GenBank/DDBJ whole genome shotgun (WGS) entry which is preliminary data.</text>
</comment>
<dbReference type="PANTHER" id="PTHR13538:SF4">
    <property type="entry name" value="N-ALPHA-ACETYLTRANSFERASE 80"/>
    <property type="match status" value="1"/>
</dbReference>
<protein>
    <recommendedName>
        <fullName evidence="2">N-acetyltransferase domain-containing protein</fullName>
    </recommendedName>
</protein>
<organism evidence="3 4">
    <name type="scientific">Ranatra chinensis</name>
    <dbReference type="NCBI Taxonomy" id="642074"/>
    <lineage>
        <taxon>Eukaryota</taxon>
        <taxon>Metazoa</taxon>
        <taxon>Ecdysozoa</taxon>
        <taxon>Arthropoda</taxon>
        <taxon>Hexapoda</taxon>
        <taxon>Insecta</taxon>
        <taxon>Pterygota</taxon>
        <taxon>Neoptera</taxon>
        <taxon>Paraneoptera</taxon>
        <taxon>Hemiptera</taxon>
        <taxon>Heteroptera</taxon>
        <taxon>Panheteroptera</taxon>
        <taxon>Nepomorpha</taxon>
        <taxon>Nepidae</taxon>
        <taxon>Ranatrinae</taxon>
        <taxon>Ranatra</taxon>
    </lineage>
</organism>